<gene>
    <name evidence="2" type="ORF">Ddye_009586</name>
</gene>
<dbReference type="EMBL" id="JANJYI010000003">
    <property type="protein sequence ID" value="KAK2656534.1"/>
    <property type="molecule type" value="Genomic_DNA"/>
</dbReference>
<dbReference type="Proteomes" id="UP001280121">
    <property type="component" value="Unassembled WGS sequence"/>
</dbReference>
<dbReference type="AlphaFoldDB" id="A0AAD9XBT4"/>
<name>A0AAD9XBT4_9ROSI</name>
<proteinExistence type="predicted"/>
<evidence type="ECO:0000313" key="3">
    <source>
        <dbReference type="Proteomes" id="UP001280121"/>
    </source>
</evidence>
<feature type="region of interest" description="Disordered" evidence="1">
    <location>
        <begin position="31"/>
        <end position="73"/>
    </location>
</feature>
<reference evidence="2" key="1">
    <citation type="journal article" date="2023" name="Plant J.">
        <title>Genome sequences and population genomics provide insights into the demographic history, inbreeding, and mutation load of two 'living fossil' tree species of Dipteronia.</title>
        <authorList>
            <person name="Feng Y."/>
            <person name="Comes H.P."/>
            <person name="Chen J."/>
            <person name="Zhu S."/>
            <person name="Lu R."/>
            <person name="Zhang X."/>
            <person name="Li P."/>
            <person name="Qiu J."/>
            <person name="Olsen K.M."/>
            <person name="Qiu Y."/>
        </authorList>
    </citation>
    <scope>NUCLEOTIDE SEQUENCE</scope>
    <source>
        <strain evidence="2">KIB01</strain>
    </source>
</reference>
<sequence length="127" mass="14294">MRGGNTQTLQFGNISLTLLTSPRTEGIVQFGNTQPLDTVNFPRHSAGRTKGPYRTASVNQIEPPVDQSVQGESQNPRPLLLLWTRYRNQSRLPRWLLDGQNMIEASGLGLKEMQSYSGEEENFSKME</sequence>
<organism evidence="2 3">
    <name type="scientific">Dipteronia dyeriana</name>
    <dbReference type="NCBI Taxonomy" id="168575"/>
    <lineage>
        <taxon>Eukaryota</taxon>
        <taxon>Viridiplantae</taxon>
        <taxon>Streptophyta</taxon>
        <taxon>Embryophyta</taxon>
        <taxon>Tracheophyta</taxon>
        <taxon>Spermatophyta</taxon>
        <taxon>Magnoliopsida</taxon>
        <taxon>eudicotyledons</taxon>
        <taxon>Gunneridae</taxon>
        <taxon>Pentapetalae</taxon>
        <taxon>rosids</taxon>
        <taxon>malvids</taxon>
        <taxon>Sapindales</taxon>
        <taxon>Sapindaceae</taxon>
        <taxon>Hippocastanoideae</taxon>
        <taxon>Acereae</taxon>
        <taxon>Dipteronia</taxon>
    </lineage>
</organism>
<accession>A0AAD9XBT4</accession>
<comment type="caution">
    <text evidence="2">The sequence shown here is derived from an EMBL/GenBank/DDBJ whole genome shotgun (WGS) entry which is preliminary data.</text>
</comment>
<keyword evidence="3" id="KW-1185">Reference proteome</keyword>
<evidence type="ECO:0000256" key="1">
    <source>
        <dbReference type="SAM" id="MobiDB-lite"/>
    </source>
</evidence>
<evidence type="ECO:0000313" key="2">
    <source>
        <dbReference type="EMBL" id="KAK2656534.1"/>
    </source>
</evidence>
<protein>
    <submittedName>
        <fullName evidence="2">Uncharacterized protein</fullName>
    </submittedName>
</protein>